<evidence type="ECO:0000259" key="2">
    <source>
        <dbReference type="Pfam" id="PF02470"/>
    </source>
</evidence>
<evidence type="ECO:0000259" key="3">
    <source>
        <dbReference type="Pfam" id="PF11887"/>
    </source>
</evidence>
<feature type="domain" description="Mammalian cell entry C-terminal" evidence="3">
    <location>
        <begin position="128"/>
        <end position="342"/>
    </location>
</feature>
<protein>
    <submittedName>
        <fullName evidence="4">Mammalian cell entry protein</fullName>
    </submittedName>
</protein>
<dbReference type="InterPro" id="IPR024516">
    <property type="entry name" value="Mce_C"/>
</dbReference>
<dbReference type="PANTHER" id="PTHR33371:SF19">
    <property type="entry name" value="MCE-FAMILY PROTEIN MCE4A"/>
    <property type="match status" value="1"/>
</dbReference>
<dbReference type="RefSeq" id="WP_099384350.1">
    <property type="nucleotide sequence ID" value="NZ_PEBD01000010.1"/>
</dbReference>
<dbReference type="EMBL" id="PEBD01000010">
    <property type="protein sequence ID" value="PHV66079.1"/>
    <property type="molecule type" value="Genomic_DNA"/>
</dbReference>
<sequence>MFVDTTGRNPSVTQYFLRGVAFVVALALILFVLMLRYQGTFEEKLEVTATLDDVGDGLTGQADVRYNGVIIGSVTSIETANNDLSDVLIEVAPEQAQGVPANVTARTVPSNLFGVNSVELIAPPDPKGHLSNGSKITADESKETIALQTVQNDLRELFVAVPPEEIGRVLGTIADALRGGGNVFSAFVGTLNQYWQQINAQFPDGAPPGFDNFNRAMQGIEQSTPQLLDTMGRAVIPSITIIERQRDLASTLTAAQSMIDRIQELFARNGDSGIQIVQNLNTMTGAVAVDSEALPGGIRALNQLAGKVLTVFTGTNGKPQLNIGVSLSPFLQYNRQNCPVYNGGEYGITRGPGCTGPGTGTGPTNSGPLVVRPAGAETGTNTNESSLPRAVTTGTDNETLRAALDREPSAADTLMLGPLVQSVRVQQNTGGEG</sequence>
<evidence type="ECO:0000313" key="5">
    <source>
        <dbReference type="Proteomes" id="UP000225108"/>
    </source>
</evidence>
<dbReference type="GO" id="GO:0051701">
    <property type="term" value="P:biological process involved in interaction with host"/>
    <property type="evidence" value="ECO:0007669"/>
    <property type="project" value="TreeGrafter"/>
</dbReference>
<dbReference type="Pfam" id="PF11887">
    <property type="entry name" value="Mce4_CUP1"/>
    <property type="match status" value="1"/>
</dbReference>
<accession>A0A2G3PJS5</accession>
<dbReference type="AlphaFoldDB" id="A0A2G3PJS5"/>
<dbReference type="PANTHER" id="PTHR33371">
    <property type="entry name" value="INTERMEMBRANE PHOSPHOLIPID TRANSPORT SYSTEM BINDING PROTEIN MLAD-RELATED"/>
    <property type="match status" value="1"/>
</dbReference>
<feature type="transmembrane region" description="Helical" evidence="1">
    <location>
        <begin position="15"/>
        <end position="35"/>
    </location>
</feature>
<proteinExistence type="predicted"/>
<evidence type="ECO:0000313" key="4">
    <source>
        <dbReference type="EMBL" id="PHV66079.1"/>
    </source>
</evidence>
<dbReference type="GO" id="GO:0005576">
    <property type="term" value="C:extracellular region"/>
    <property type="evidence" value="ECO:0007669"/>
    <property type="project" value="TreeGrafter"/>
</dbReference>
<gene>
    <name evidence="4" type="ORF">CSW57_20830</name>
</gene>
<keyword evidence="1" id="KW-0812">Transmembrane</keyword>
<evidence type="ECO:0000256" key="1">
    <source>
        <dbReference type="SAM" id="Phobius"/>
    </source>
</evidence>
<dbReference type="InterPro" id="IPR003399">
    <property type="entry name" value="Mce/MlaD"/>
</dbReference>
<dbReference type="Pfam" id="PF02470">
    <property type="entry name" value="MlaD"/>
    <property type="match status" value="1"/>
</dbReference>
<reference evidence="4 5" key="1">
    <citation type="submission" date="2017-10" db="EMBL/GenBank/DDBJ databases">
        <title>The draft genome sequence of Williamsia sp. BULT 1.1 isolated from the semi-arid grassland soils from South Africa.</title>
        <authorList>
            <person name="Kabwe M.H."/>
            <person name="Govender N."/>
            <person name="Mutseka Lunga P."/>
            <person name="Vikram S."/>
            <person name="Makhalanyane T.P."/>
        </authorList>
    </citation>
    <scope>NUCLEOTIDE SEQUENCE [LARGE SCALE GENOMIC DNA]</scope>
    <source>
        <strain evidence="4 5">BULT 1.1</strain>
    </source>
</reference>
<keyword evidence="1" id="KW-1133">Transmembrane helix</keyword>
<comment type="caution">
    <text evidence="4">The sequence shown here is derived from an EMBL/GenBank/DDBJ whole genome shotgun (WGS) entry which is preliminary data.</text>
</comment>
<feature type="domain" description="Mce/MlaD" evidence="2">
    <location>
        <begin position="45"/>
        <end position="122"/>
    </location>
</feature>
<keyword evidence="1" id="KW-0472">Membrane</keyword>
<dbReference type="InterPro" id="IPR052336">
    <property type="entry name" value="MlaD_Phospholipid_Transporter"/>
</dbReference>
<name>A0A2G3PJS5_WILMA</name>
<dbReference type="Proteomes" id="UP000225108">
    <property type="component" value="Unassembled WGS sequence"/>
</dbReference>
<organism evidence="4 5">
    <name type="scientific">Williamsia marianensis</name>
    <dbReference type="NCBI Taxonomy" id="85044"/>
    <lineage>
        <taxon>Bacteria</taxon>
        <taxon>Bacillati</taxon>
        <taxon>Actinomycetota</taxon>
        <taxon>Actinomycetes</taxon>
        <taxon>Mycobacteriales</taxon>
        <taxon>Nocardiaceae</taxon>
        <taxon>Williamsia</taxon>
    </lineage>
</organism>